<proteinExistence type="predicted"/>
<evidence type="ECO:0008006" key="4">
    <source>
        <dbReference type="Google" id="ProtNLM"/>
    </source>
</evidence>
<reference evidence="3" key="1">
    <citation type="journal article" date="2019" name="Int. J. Syst. Evol. Microbiol.">
        <title>The Global Catalogue of Microorganisms (GCM) 10K type strain sequencing project: providing services to taxonomists for standard genome sequencing and annotation.</title>
        <authorList>
            <consortium name="The Broad Institute Genomics Platform"/>
            <consortium name="The Broad Institute Genome Sequencing Center for Infectious Disease"/>
            <person name="Wu L."/>
            <person name="Ma J."/>
        </authorList>
    </citation>
    <scope>NUCLEOTIDE SEQUENCE [LARGE SCALE GENOMIC DNA]</scope>
    <source>
        <strain evidence="3">JCM 31319</strain>
    </source>
</reference>
<feature type="transmembrane region" description="Helical" evidence="1">
    <location>
        <begin position="61"/>
        <end position="81"/>
    </location>
</feature>
<comment type="caution">
    <text evidence="2">The sequence shown here is derived from an EMBL/GenBank/DDBJ whole genome shotgun (WGS) entry which is preliminary data.</text>
</comment>
<dbReference type="SUPFAM" id="SSF81324">
    <property type="entry name" value="Voltage-gated potassium channels"/>
    <property type="match status" value="1"/>
</dbReference>
<protein>
    <recommendedName>
        <fullName evidence="4">Ion channel</fullName>
    </recommendedName>
</protein>
<keyword evidence="1" id="KW-0472">Membrane</keyword>
<accession>A0ABW3SNP9</accession>
<name>A0ABW3SNP9_9BACT</name>
<keyword evidence="3" id="KW-1185">Reference proteome</keyword>
<gene>
    <name evidence="2" type="ORF">ACFQ2O_06945</name>
</gene>
<dbReference type="EMBL" id="JBHTLD010000043">
    <property type="protein sequence ID" value="MFD1185935.1"/>
    <property type="molecule type" value="Genomic_DNA"/>
</dbReference>
<organism evidence="2 3">
    <name type="scientific">Pontibacter rugosus</name>
    <dbReference type="NCBI Taxonomy" id="1745966"/>
    <lineage>
        <taxon>Bacteria</taxon>
        <taxon>Pseudomonadati</taxon>
        <taxon>Bacteroidota</taxon>
        <taxon>Cytophagia</taxon>
        <taxon>Cytophagales</taxon>
        <taxon>Hymenobacteraceae</taxon>
        <taxon>Pontibacter</taxon>
    </lineage>
</organism>
<feature type="transmembrane region" description="Helical" evidence="1">
    <location>
        <begin position="132"/>
        <end position="153"/>
    </location>
</feature>
<keyword evidence="1" id="KW-1133">Transmembrane helix</keyword>
<evidence type="ECO:0000313" key="2">
    <source>
        <dbReference type="EMBL" id="MFD1185935.1"/>
    </source>
</evidence>
<sequence length="345" mass="38530">MNEIIYLIIGASLISLVAYDLLFTTFSPRGAGIISGSVSTAIWRSMFWVSKWLKYKKLLNAAGIIIVMAILLTWVILLWAGNTLVFMSDASAVVNSNTNVPAGLSERIYYTGYILSTMGNGDFKGGSDVWRIYSAFISFSGLILITIGITYMVPVLQGVTSRRSLSIRISSIGNTSQDMLLNNWNGKDFKKLESHFDQLALSVAEQGQSHLAYPVLHFFHHTDRVAALLPSIAALDEAITLLLLFVSEERRPADEKLIPLRQALTTFLGSLTSLYLDPSDVLEPDLEIGKLEASGIPLEKPGMHEIEHLNKRRRILKAMLKYDGWEWHNVNDNILDTTMDLPEMY</sequence>
<dbReference type="Proteomes" id="UP001597094">
    <property type="component" value="Unassembled WGS sequence"/>
</dbReference>
<feature type="transmembrane region" description="Helical" evidence="1">
    <location>
        <begin position="5"/>
        <end position="24"/>
    </location>
</feature>
<evidence type="ECO:0000313" key="3">
    <source>
        <dbReference type="Proteomes" id="UP001597094"/>
    </source>
</evidence>
<evidence type="ECO:0000256" key="1">
    <source>
        <dbReference type="SAM" id="Phobius"/>
    </source>
</evidence>
<dbReference type="RefSeq" id="WP_377524539.1">
    <property type="nucleotide sequence ID" value="NZ_JBHTLD010000043.1"/>
</dbReference>
<keyword evidence="1" id="KW-0812">Transmembrane</keyword>